<feature type="transmembrane region" description="Helical" evidence="2">
    <location>
        <begin position="61"/>
        <end position="80"/>
    </location>
</feature>
<feature type="region of interest" description="Disordered" evidence="1">
    <location>
        <begin position="188"/>
        <end position="211"/>
    </location>
</feature>
<keyword evidence="2" id="KW-1133">Transmembrane helix</keyword>
<gene>
    <name evidence="4" type="ORF">PNOK_0531700</name>
</gene>
<evidence type="ECO:0000256" key="1">
    <source>
        <dbReference type="SAM" id="MobiDB-lite"/>
    </source>
</evidence>
<reference evidence="4 5" key="1">
    <citation type="journal article" date="2017" name="Mol. Ecol.">
        <title>Comparative and population genomic landscape of Phellinus noxius: A hypervariable fungus causing root rot in trees.</title>
        <authorList>
            <person name="Chung C.L."/>
            <person name="Lee T.J."/>
            <person name="Akiba M."/>
            <person name="Lee H.H."/>
            <person name="Kuo T.H."/>
            <person name="Liu D."/>
            <person name="Ke H.M."/>
            <person name="Yokoi T."/>
            <person name="Roa M.B."/>
            <person name="Lu M.J."/>
            <person name="Chang Y.Y."/>
            <person name="Ann P.J."/>
            <person name="Tsai J.N."/>
            <person name="Chen C.Y."/>
            <person name="Tzean S.S."/>
            <person name="Ota Y."/>
            <person name="Hattori T."/>
            <person name="Sahashi N."/>
            <person name="Liou R.F."/>
            <person name="Kikuchi T."/>
            <person name="Tsai I.J."/>
        </authorList>
    </citation>
    <scope>NUCLEOTIDE SEQUENCE [LARGE SCALE GENOMIC DNA]</scope>
    <source>
        <strain evidence="4 5">FFPRI411160</strain>
    </source>
</reference>
<protein>
    <recommendedName>
        <fullName evidence="3">DUF1746 domain-containing protein</fullName>
    </recommendedName>
</protein>
<dbReference type="STRING" id="2282107.A0A286UG82"/>
<evidence type="ECO:0000259" key="3">
    <source>
        <dbReference type="Pfam" id="PF08508"/>
    </source>
</evidence>
<comment type="caution">
    <text evidence="4">The sequence shown here is derived from an EMBL/GenBank/DDBJ whole genome shotgun (WGS) entry which is preliminary data.</text>
</comment>
<keyword evidence="2" id="KW-0812">Transmembrane</keyword>
<feature type="compositionally biased region" description="Basic and acidic residues" evidence="1">
    <location>
        <begin position="337"/>
        <end position="351"/>
    </location>
</feature>
<feature type="region of interest" description="Disordered" evidence="1">
    <location>
        <begin position="276"/>
        <end position="362"/>
    </location>
</feature>
<keyword evidence="2" id="KW-0472">Membrane</keyword>
<feature type="compositionally biased region" description="Polar residues" evidence="1">
    <location>
        <begin position="286"/>
        <end position="305"/>
    </location>
</feature>
<feature type="domain" description="DUF1746" evidence="3">
    <location>
        <begin position="17"/>
        <end position="121"/>
    </location>
</feature>
<dbReference type="EMBL" id="NBII01000005">
    <property type="protein sequence ID" value="PAV18475.1"/>
    <property type="molecule type" value="Genomic_DNA"/>
</dbReference>
<evidence type="ECO:0000313" key="5">
    <source>
        <dbReference type="Proteomes" id="UP000217199"/>
    </source>
</evidence>
<sequence length="362" mass="40183">MPTTIRYHAQRKHIIQSLDSLCYQLHTLSFLLAPSLLIYICRSSTQFQFGRVREFDGRRSLSFWFILVLLVNIGGVWTHATSGAGDPGEKTLVLDFVGMGHRPTKLQLLLLDVTIVFFQGLLATISYETSLSATMPEDIPDPLLPEPEPSEVIFESYDPTLPLTYPPYPSPFPYPNNSNATINASSSYTRLPSESLDTLSKPTRQQTLPPPAPVIDVRFRHIIRRLTSPIPVPPTPTNSESESDNALSAMQLPLPATTSIQLATIFNVLSRAAAARRRETEERSPRGSQPTSNRRNTESISNGQARSGRSSRRDNERRGGRRHNTTTIGSIYSPGTSRREDPMPRNVEREGTMPGSIGDNAS</sequence>
<name>A0A286UG82_9AGAM</name>
<evidence type="ECO:0000313" key="4">
    <source>
        <dbReference type="EMBL" id="PAV18475.1"/>
    </source>
</evidence>
<dbReference type="OrthoDB" id="5428737at2759"/>
<proteinExistence type="predicted"/>
<dbReference type="InterPro" id="IPR013715">
    <property type="entry name" value="DUF1746"/>
</dbReference>
<organism evidence="4 5">
    <name type="scientific">Pyrrhoderma noxium</name>
    <dbReference type="NCBI Taxonomy" id="2282107"/>
    <lineage>
        <taxon>Eukaryota</taxon>
        <taxon>Fungi</taxon>
        <taxon>Dikarya</taxon>
        <taxon>Basidiomycota</taxon>
        <taxon>Agaricomycotina</taxon>
        <taxon>Agaricomycetes</taxon>
        <taxon>Hymenochaetales</taxon>
        <taxon>Hymenochaetaceae</taxon>
        <taxon>Pyrrhoderma</taxon>
    </lineage>
</organism>
<dbReference type="InParanoid" id="A0A286UG82"/>
<dbReference type="AlphaFoldDB" id="A0A286UG82"/>
<dbReference type="Proteomes" id="UP000217199">
    <property type="component" value="Unassembled WGS sequence"/>
</dbReference>
<feature type="compositionally biased region" description="Basic and acidic residues" evidence="1">
    <location>
        <begin position="276"/>
        <end position="285"/>
    </location>
</feature>
<feature type="compositionally biased region" description="Polar residues" evidence="1">
    <location>
        <begin position="325"/>
        <end position="336"/>
    </location>
</feature>
<evidence type="ECO:0000256" key="2">
    <source>
        <dbReference type="SAM" id="Phobius"/>
    </source>
</evidence>
<accession>A0A286UG82</accession>
<feature type="compositionally biased region" description="Polar residues" evidence="1">
    <location>
        <begin position="188"/>
        <end position="207"/>
    </location>
</feature>
<dbReference type="Pfam" id="PF08508">
    <property type="entry name" value="DUF1746"/>
    <property type="match status" value="1"/>
</dbReference>
<keyword evidence="5" id="KW-1185">Reference proteome</keyword>